<dbReference type="AlphaFoldDB" id="H1Q0N0"/>
<protein>
    <submittedName>
        <fullName evidence="1">Uncharacterized protein</fullName>
    </submittedName>
</protein>
<evidence type="ECO:0000313" key="1">
    <source>
        <dbReference type="EMBL" id="EHO73452.1"/>
    </source>
</evidence>
<evidence type="ECO:0000313" key="2">
    <source>
        <dbReference type="Proteomes" id="UP000016023"/>
    </source>
</evidence>
<dbReference type="HOGENOM" id="CLU_3028508_0_0_10"/>
<comment type="caution">
    <text evidence="1">The sequence shown here is derived from an EMBL/GenBank/DDBJ whole genome shotgun (WGS) entry which is preliminary data.</text>
</comment>
<accession>H1Q0N0</accession>
<dbReference type="Proteomes" id="UP000016023">
    <property type="component" value="Unassembled WGS sequence"/>
</dbReference>
<gene>
    <name evidence="1" type="ORF">HMPREF9140_00468</name>
</gene>
<dbReference type="PATRIC" id="fig|883158.3.peg.478"/>
<proteinExistence type="predicted"/>
<dbReference type="EMBL" id="AGWK01000017">
    <property type="protein sequence ID" value="EHO73452.1"/>
    <property type="molecule type" value="Genomic_DNA"/>
</dbReference>
<name>H1Q0N0_9BACT</name>
<keyword evidence="2" id="KW-1185">Reference proteome</keyword>
<reference evidence="1 2" key="1">
    <citation type="submission" date="2011-12" db="EMBL/GenBank/DDBJ databases">
        <title>The Genome Sequence of Prevotella micans F0438.</title>
        <authorList>
            <consortium name="The Broad Institute Genome Sequencing Platform"/>
            <person name="Earl A."/>
            <person name="Ward D."/>
            <person name="Feldgarden M."/>
            <person name="Gevers D."/>
            <person name="Izard J."/>
            <person name="Baranova O.V."/>
            <person name="Blanton J.M."/>
            <person name="Wade W.G."/>
            <person name="Dewhirst F.E."/>
            <person name="Young S.K."/>
            <person name="Zeng Q."/>
            <person name="Gargeya S."/>
            <person name="Fitzgerald M."/>
            <person name="Haas B."/>
            <person name="Abouelleil A."/>
            <person name="Alvarado L."/>
            <person name="Arachchi H.M."/>
            <person name="Berlin A."/>
            <person name="Chapman S.B."/>
            <person name="Gearin G."/>
            <person name="Goldberg J."/>
            <person name="Griggs A."/>
            <person name="Gujja S."/>
            <person name="Hansen M."/>
            <person name="Heiman D."/>
            <person name="Howarth C."/>
            <person name="Larimer J."/>
            <person name="Lui A."/>
            <person name="MacDonald P.J.P."/>
            <person name="McCowen C."/>
            <person name="Montmayeur A."/>
            <person name="Murphy C."/>
            <person name="Neiman D."/>
            <person name="Pearson M."/>
            <person name="Priest M."/>
            <person name="Roberts A."/>
            <person name="Saif S."/>
            <person name="Shea T."/>
            <person name="Sisk P."/>
            <person name="Stolte C."/>
            <person name="Sykes S."/>
            <person name="Wortman J."/>
            <person name="Nusbaum C."/>
            <person name="Birren B."/>
        </authorList>
    </citation>
    <scope>NUCLEOTIDE SEQUENCE [LARGE SCALE GENOMIC DNA]</scope>
    <source>
        <strain evidence="1 2">F0438</strain>
    </source>
</reference>
<sequence length="55" mass="6305">MSNHDVFALFILKRLDDYIVKSLRHERRSKTTGLSFAGVPQTGNQMVLASRKSRK</sequence>
<organism evidence="1 2">
    <name type="scientific">Prevotella micans F0438</name>
    <dbReference type="NCBI Taxonomy" id="883158"/>
    <lineage>
        <taxon>Bacteria</taxon>
        <taxon>Pseudomonadati</taxon>
        <taxon>Bacteroidota</taxon>
        <taxon>Bacteroidia</taxon>
        <taxon>Bacteroidales</taxon>
        <taxon>Prevotellaceae</taxon>
        <taxon>Prevotella</taxon>
    </lineage>
</organism>
<dbReference type="STRING" id="883158.HMPREF9140_00468"/>